<name>A0ABQ6HVA8_9MICO</name>
<sequence>MSANDARHLSVLDALVDDAGLFPPTQLSMSDAVARHGRDSVECSPVLTGRFLCPATRLAELVETAADSAEPQRIPVVVVVDCGVDELAAVVGAVVGGRRAGSTGVEVVGLEMRLPAADSVEAGVAAAAAARDSVDPSLPLVVEIPLASGDWRTPLSALAESGIPAKVRCGGASAELFPHTRRLAELVVSASDLAHPFKATAGLHHAVRYVDGQTGLQHHGFLNLLVAVLRATSGGALTAEARLDRVEAALLEEDAELLADEVRSASTESARVARQVFLGYGSCSTSAPVEDLGALGLLDPDEPPSPH</sequence>
<keyword evidence="2" id="KW-1185">Reference proteome</keyword>
<protein>
    <recommendedName>
        <fullName evidence="3">HpcH/HpaI aldolase/citrate lyase domain-containing protein</fullName>
    </recommendedName>
</protein>
<evidence type="ECO:0000313" key="1">
    <source>
        <dbReference type="EMBL" id="GMA21798.1"/>
    </source>
</evidence>
<proteinExistence type="predicted"/>
<dbReference type="EMBL" id="BSUJ01000001">
    <property type="protein sequence ID" value="GMA21798.1"/>
    <property type="molecule type" value="Genomic_DNA"/>
</dbReference>
<evidence type="ECO:0008006" key="3">
    <source>
        <dbReference type="Google" id="ProtNLM"/>
    </source>
</evidence>
<organism evidence="1 2">
    <name type="scientific">Arsenicicoccus piscis</name>
    <dbReference type="NCBI Taxonomy" id="673954"/>
    <lineage>
        <taxon>Bacteria</taxon>
        <taxon>Bacillati</taxon>
        <taxon>Actinomycetota</taxon>
        <taxon>Actinomycetes</taxon>
        <taxon>Micrococcales</taxon>
        <taxon>Intrasporangiaceae</taxon>
        <taxon>Arsenicicoccus</taxon>
    </lineage>
</organism>
<comment type="caution">
    <text evidence="1">The sequence shown here is derived from an EMBL/GenBank/DDBJ whole genome shotgun (WGS) entry which is preliminary data.</text>
</comment>
<accession>A0ABQ6HVA8</accession>
<dbReference type="Proteomes" id="UP001157109">
    <property type="component" value="Unassembled WGS sequence"/>
</dbReference>
<reference evidence="2" key="1">
    <citation type="journal article" date="2019" name="Int. J. Syst. Evol. Microbiol.">
        <title>The Global Catalogue of Microorganisms (GCM) 10K type strain sequencing project: providing services to taxonomists for standard genome sequencing and annotation.</title>
        <authorList>
            <consortium name="The Broad Institute Genomics Platform"/>
            <consortium name="The Broad Institute Genome Sequencing Center for Infectious Disease"/>
            <person name="Wu L."/>
            <person name="Ma J."/>
        </authorList>
    </citation>
    <scope>NUCLEOTIDE SEQUENCE [LARGE SCALE GENOMIC DNA]</scope>
    <source>
        <strain evidence="2">NBRC 105830</strain>
    </source>
</reference>
<gene>
    <name evidence="1" type="ORF">GCM10025862_38190</name>
</gene>
<evidence type="ECO:0000313" key="2">
    <source>
        <dbReference type="Proteomes" id="UP001157109"/>
    </source>
</evidence>
<dbReference type="RefSeq" id="WP_284285000.1">
    <property type="nucleotide sequence ID" value="NZ_BSUJ01000001.1"/>
</dbReference>